<organism evidence="3 4">
    <name type="scientific">Aquipuribacter nitratireducens</name>
    <dbReference type="NCBI Taxonomy" id="650104"/>
    <lineage>
        <taxon>Bacteria</taxon>
        <taxon>Bacillati</taxon>
        <taxon>Actinomycetota</taxon>
        <taxon>Actinomycetes</taxon>
        <taxon>Micrococcales</taxon>
        <taxon>Intrasporangiaceae</taxon>
        <taxon>Aquipuribacter</taxon>
    </lineage>
</organism>
<comment type="caution">
    <text evidence="3">The sequence shown here is derived from an EMBL/GenBank/DDBJ whole genome shotgun (WGS) entry which is preliminary data.</text>
</comment>
<feature type="transmembrane region" description="Helical" evidence="1">
    <location>
        <begin position="45"/>
        <end position="64"/>
    </location>
</feature>
<keyword evidence="1" id="KW-1133">Transmembrane helix</keyword>
<dbReference type="Pfam" id="PF09990">
    <property type="entry name" value="DUF2231"/>
    <property type="match status" value="1"/>
</dbReference>
<feature type="transmembrane region" description="Helical" evidence="1">
    <location>
        <begin position="13"/>
        <end position="33"/>
    </location>
</feature>
<dbReference type="Proteomes" id="UP001596122">
    <property type="component" value="Unassembled WGS sequence"/>
</dbReference>
<keyword evidence="4" id="KW-1185">Reference proteome</keyword>
<sequence>MFEQIGGLPLHPLVVHAVVVLVPLTTLGALLVAVRPRWARPYAPLVAAGAVASAGAALVAQQAGEALQVALALETPLLSDHGRWGLYTVVASVALAVLAVATTVLTFRGPGTGTAWRLAAWLTVVAGAAATLFAVLAGETGATSRWGFVFGG</sequence>
<accession>A0ABW0GSE6</accession>
<gene>
    <name evidence="3" type="ORF">ACFPJ6_17965</name>
</gene>
<evidence type="ECO:0000259" key="2">
    <source>
        <dbReference type="Pfam" id="PF09990"/>
    </source>
</evidence>
<evidence type="ECO:0000313" key="4">
    <source>
        <dbReference type="Proteomes" id="UP001596122"/>
    </source>
</evidence>
<evidence type="ECO:0000256" key="1">
    <source>
        <dbReference type="SAM" id="Phobius"/>
    </source>
</evidence>
<name>A0ABW0GSE6_9MICO</name>
<feature type="transmembrane region" description="Helical" evidence="1">
    <location>
        <begin position="84"/>
        <end position="107"/>
    </location>
</feature>
<dbReference type="InterPro" id="IPR019251">
    <property type="entry name" value="DUF2231_TM"/>
</dbReference>
<dbReference type="EMBL" id="JBHSLD010000028">
    <property type="protein sequence ID" value="MFC5382655.1"/>
    <property type="molecule type" value="Genomic_DNA"/>
</dbReference>
<dbReference type="RefSeq" id="WP_340270347.1">
    <property type="nucleotide sequence ID" value="NZ_JBBEOG010000006.1"/>
</dbReference>
<feature type="transmembrane region" description="Helical" evidence="1">
    <location>
        <begin position="119"/>
        <end position="138"/>
    </location>
</feature>
<keyword evidence="1" id="KW-0472">Membrane</keyword>
<protein>
    <submittedName>
        <fullName evidence="3">DUF2231 domain-containing protein</fullName>
    </submittedName>
</protein>
<feature type="domain" description="DUF2231" evidence="2">
    <location>
        <begin position="7"/>
        <end position="61"/>
    </location>
</feature>
<proteinExistence type="predicted"/>
<keyword evidence="1" id="KW-0812">Transmembrane</keyword>
<reference evidence="4" key="1">
    <citation type="journal article" date="2019" name="Int. J. Syst. Evol. Microbiol.">
        <title>The Global Catalogue of Microorganisms (GCM) 10K type strain sequencing project: providing services to taxonomists for standard genome sequencing and annotation.</title>
        <authorList>
            <consortium name="The Broad Institute Genomics Platform"/>
            <consortium name="The Broad Institute Genome Sequencing Center for Infectious Disease"/>
            <person name="Wu L."/>
            <person name="Ma J."/>
        </authorList>
    </citation>
    <scope>NUCLEOTIDE SEQUENCE [LARGE SCALE GENOMIC DNA]</scope>
    <source>
        <strain evidence="4">CCUG 43114</strain>
    </source>
</reference>
<evidence type="ECO:0000313" key="3">
    <source>
        <dbReference type="EMBL" id="MFC5382655.1"/>
    </source>
</evidence>